<evidence type="ECO:0000256" key="5">
    <source>
        <dbReference type="ARBA" id="ARBA00022824"/>
    </source>
</evidence>
<dbReference type="GO" id="GO:0015031">
    <property type="term" value="P:protein transport"/>
    <property type="evidence" value="ECO:0007669"/>
    <property type="project" value="UniProtKB-KW"/>
</dbReference>
<gene>
    <name evidence="12" type="ORF">J8A68_002583</name>
</gene>
<dbReference type="PANTHER" id="PTHR13050">
    <property type="entry name" value="USE1-LIKE PROTEIN"/>
    <property type="match status" value="1"/>
</dbReference>
<evidence type="ECO:0000256" key="6">
    <source>
        <dbReference type="ARBA" id="ARBA00022892"/>
    </source>
</evidence>
<dbReference type="GeneID" id="73469384"/>
<evidence type="ECO:0000313" key="13">
    <source>
        <dbReference type="Proteomes" id="UP000694255"/>
    </source>
</evidence>
<keyword evidence="13" id="KW-1185">Reference proteome</keyword>
<keyword evidence="4 11" id="KW-0812">Transmembrane</keyword>
<evidence type="ECO:0000256" key="7">
    <source>
        <dbReference type="ARBA" id="ARBA00022927"/>
    </source>
</evidence>
<dbReference type="OrthoDB" id="4008582at2759"/>
<evidence type="ECO:0000256" key="2">
    <source>
        <dbReference type="ARBA" id="ARBA00007891"/>
    </source>
</evidence>
<dbReference type="GO" id="GO:0031201">
    <property type="term" value="C:SNARE complex"/>
    <property type="evidence" value="ECO:0007669"/>
    <property type="project" value="TreeGrafter"/>
</dbReference>
<keyword evidence="8 11" id="KW-1133">Transmembrane helix</keyword>
<comment type="similarity">
    <text evidence="2">Belongs to the USE1 family.</text>
</comment>
<organism evidence="12 13">
    <name type="scientific">[Candida] subhashii</name>
    <dbReference type="NCBI Taxonomy" id="561895"/>
    <lineage>
        <taxon>Eukaryota</taxon>
        <taxon>Fungi</taxon>
        <taxon>Dikarya</taxon>
        <taxon>Ascomycota</taxon>
        <taxon>Saccharomycotina</taxon>
        <taxon>Pichiomycetes</taxon>
        <taxon>Debaryomycetaceae</taxon>
        <taxon>Spathaspora</taxon>
    </lineage>
</organism>
<dbReference type="AlphaFoldDB" id="A0A8J5QX55"/>
<feature type="transmembrane region" description="Helical" evidence="11">
    <location>
        <begin position="246"/>
        <end position="269"/>
    </location>
</feature>
<dbReference type="GO" id="GO:0006890">
    <property type="term" value="P:retrograde vesicle-mediated transport, Golgi to endoplasmic reticulum"/>
    <property type="evidence" value="ECO:0007669"/>
    <property type="project" value="TreeGrafter"/>
</dbReference>
<evidence type="ECO:0000256" key="8">
    <source>
        <dbReference type="ARBA" id="ARBA00022989"/>
    </source>
</evidence>
<feature type="compositionally biased region" description="Basic and acidic residues" evidence="10">
    <location>
        <begin position="125"/>
        <end position="143"/>
    </location>
</feature>
<evidence type="ECO:0000256" key="10">
    <source>
        <dbReference type="SAM" id="MobiDB-lite"/>
    </source>
</evidence>
<keyword evidence="7" id="KW-0653">Protein transport</keyword>
<evidence type="ECO:0000256" key="11">
    <source>
        <dbReference type="SAM" id="Phobius"/>
    </source>
</evidence>
<proteinExistence type="inferred from homology"/>
<evidence type="ECO:0000256" key="4">
    <source>
        <dbReference type="ARBA" id="ARBA00022692"/>
    </source>
</evidence>
<dbReference type="GO" id="GO:0005484">
    <property type="term" value="F:SNAP receptor activity"/>
    <property type="evidence" value="ECO:0007669"/>
    <property type="project" value="TreeGrafter"/>
</dbReference>
<dbReference type="Pfam" id="PF09753">
    <property type="entry name" value="Use1"/>
    <property type="match status" value="1"/>
</dbReference>
<dbReference type="PANTHER" id="PTHR13050:SF7">
    <property type="entry name" value="VESICLE TRANSPORT PROTEIN USE1"/>
    <property type="match status" value="1"/>
</dbReference>
<keyword evidence="9 11" id="KW-0472">Membrane</keyword>
<keyword evidence="5" id="KW-0256">Endoplasmic reticulum</keyword>
<comment type="caution">
    <text evidence="12">The sequence shown here is derived from an EMBL/GenBank/DDBJ whole genome shotgun (WGS) entry which is preliminary data.</text>
</comment>
<dbReference type="InterPro" id="IPR019150">
    <property type="entry name" value="Vesicle_transport_protein_Use1"/>
</dbReference>
<feature type="region of interest" description="Disordered" evidence="10">
    <location>
        <begin position="114"/>
        <end position="143"/>
    </location>
</feature>
<evidence type="ECO:0000256" key="3">
    <source>
        <dbReference type="ARBA" id="ARBA00022448"/>
    </source>
</evidence>
<keyword evidence="3" id="KW-0813">Transport</keyword>
<reference evidence="12 13" key="1">
    <citation type="journal article" date="2021" name="DNA Res.">
        <title>Genome analysis of Candida subhashii reveals its hybrid nature and dual mitochondrial genome conformations.</title>
        <authorList>
            <person name="Mixao V."/>
            <person name="Hegedusova E."/>
            <person name="Saus E."/>
            <person name="Pryszcz L.P."/>
            <person name="Cillingova A."/>
            <person name="Nosek J."/>
            <person name="Gabaldon T."/>
        </authorList>
    </citation>
    <scope>NUCLEOTIDE SEQUENCE [LARGE SCALE GENOMIC DNA]</scope>
    <source>
        <strain evidence="12 13">CBS 10753</strain>
    </source>
</reference>
<evidence type="ECO:0000256" key="9">
    <source>
        <dbReference type="ARBA" id="ARBA00023136"/>
    </source>
</evidence>
<dbReference type="GO" id="GO:0005789">
    <property type="term" value="C:endoplasmic reticulum membrane"/>
    <property type="evidence" value="ECO:0007669"/>
    <property type="project" value="UniProtKB-SubCell"/>
</dbReference>
<dbReference type="EMBL" id="JAGSYN010000114">
    <property type="protein sequence ID" value="KAG7663895.1"/>
    <property type="molecule type" value="Genomic_DNA"/>
</dbReference>
<evidence type="ECO:0000256" key="1">
    <source>
        <dbReference type="ARBA" id="ARBA00004163"/>
    </source>
</evidence>
<feature type="compositionally biased region" description="Polar residues" evidence="10">
    <location>
        <begin position="114"/>
        <end position="124"/>
    </location>
</feature>
<accession>A0A8J5QX55</accession>
<name>A0A8J5QX55_9ASCO</name>
<keyword evidence="6" id="KW-0931">ER-Golgi transport</keyword>
<protein>
    <submittedName>
        <fullName evidence="12">Uncharacterized protein</fullName>
    </submittedName>
</protein>
<dbReference type="RefSeq" id="XP_049264127.1">
    <property type="nucleotide sequence ID" value="XM_049406349.1"/>
</dbReference>
<sequence length="275" mass="31311">MSQISIRTIESILNQYNQELESLDIPDLLTFRSSQSSSTATQPITRSPYVNQFKLQQIKQSLSNLDTELDKHKHNKSYHELRNQLNELYINILDEKIYVNSKLINEFELQNAPISASTSSNDSRNTPETESKQAGEEGIETKEEDLQSLRKRLLSGGKTSSLLDAEKDLSKVNEYHESIQEDIMNELSELTSTLKTSAVKFSSKILGEDLSLLNETNDNIIKNTSLFKVIDRNLNHYLENKTGGKIGVLFLIKVSIGLAIVFFFMMIFIKVIPRF</sequence>
<evidence type="ECO:0000313" key="12">
    <source>
        <dbReference type="EMBL" id="KAG7663895.1"/>
    </source>
</evidence>
<comment type="subcellular location">
    <subcellularLocation>
        <location evidence="1">Endoplasmic reticulum membrane</location>
        <topology evidence="1">Single-pass type IV membrane protein</topology>
    </subcellularLocation>
</comment>
<dbReference type="Proteomes" id="UP000694255">
    <property type="component" value="Unassembled WGS sequence"/>
</dbReference>